<evidence type="ECO:0000256" key="6">
    <source>
        <dbReference type="SAM" id="MobiDB-lite"/>
    </source>
</evidence>
<feature type="domain" description="Transmembrane protein TMEM132 C-terminal" evidence="9">
    <location>
        <begin position="934"/>
        <end position="1000"/>
    </location>
</feature>
<evidence type="ECO:0000259" key="9">
    <source>
        <dbReference type="Pfam" id="PF15706"/>
    </source>
</evidence>
<dbReference type="InterPro" id="IPR055424">
    <property type="entry name" value="Ig_TMEM132_6th"/>
</dbReference>
<feature type="compositionally biased region" description="Polar residues" evidence="6">
    <location>
        <begin position="896"/>
        <end position="912"/>
    </location>
</feature>
<evidence type="ECO:0000259" key="11">
    <source>
        <dbReference type="Pfam" id="PF23039"/>
    </source>
</evidence>
<dbReference type="InterPro" id="IPR031436">
    <property type="entry name" value="TMEM132_C"/>
</dbReference>
<dbReference type="InterPro" id="IPR031437">
    <property type="entry name" value="Ig_TMEM132_4th"/>
</dbReference>
<dbReference type="CTD" id="124842"/>
<reference evidence="16" key="1">
    <citation type="submission" date="2025-08" db="UniProtKB">
        <authorList>
            <consortium name="RefSeq"/>
        </authorList>
    </citation>
    <scope>IDENTIFICATION</scope>
</reference>
<gene>
    <name evidence="16" type="primary">TMEM132E</name>
</gene>
<feature type="domain" description="Transmembrane protein TMEM132 fifth" evidence="13">
    <location>
        <begin position="588"/>
        <end position="726"/>
    </location>
</feature>
<dbReference type="Pfam" id="PF23039">
    <property type="entry name" value="TMEM132_3rd"/>
    <property type="match status" value="1"/>
</dbReference>
<dbReference type="KEGG" id="gsh:117348901"/>
<dbReference type="Proteomes" id="UP000515159">
    <property type="component" value="Chromosome 15"/>
</dbReference>
<feature type="transmembrane region" description="Helical" evidence="7">
    <location>
        <begin position="947"/>
        <end position="972"/>
    </location>
</feature>
<evidence type="ECO:0000256" key="7">
    <source>
        <dbReference type="SAM" id="Phobius"/>
    </source>
</evidence>
<dbReference type="InterPro" id="IPR026307">
    <property type="entry name" value="TMEM132"/>
</dbReference>
<dbReference type="GO" id="GO:0016020">
    <property type="term" value="C:membrane"/>
    <property type="evidence" value="ECO:0007669"/>
    <property type="project" value="UniProtKB-SubCell"/>
</dbReference>
<evidence type="ECO:0000259" key="8">
    <source>
        <dbReference type="Pfam" id="PF15705"/>
    </source>
</evidence>
<evidence type="ECO:0000259" key="10">
    <source>
        <dbReference type="Pfam" id="PF16070"/>
    </source>
</evidence>
<feature type="domain" description="Transmembrane protein TMEM132 N-terminal" evidence="8">
    <location>
        <begin position="105"/>
        <end position="170"/>
    </location>
</feature>
<dbReference type="PANTHER" id="PTHR13388:SF7">
    <property type="entry name" value="TRANSMEMBRANE PROTEIN 132E"/>
    <property type="match status" value="1"/>
</dbReference>
<feature type="region of interest" description="Disordered" evidence="6">
    <location>
        <begin position="1002"/>
        <end position="1074"/>
    </location>
</feature>
<dbReference type="FunCoup" id="A0A6P8NMR3">
    <property type="interactions" value="45"/>
</dbReference>
<dbReference type="InterPro" id="IPR055423">
    <property type="entry name" value="Ig_TMEM132_5th"/>
</dbReference>
<dbReference type="InterPro" id="IPR055422">
    <property type="entry name" value="Ig_TMEM132_2nd"/>
</dbReference>
<feature type="domain" description="Transmembrane protein TMEM132 sixth" evidence="14">
    <location>
        <begin position="727"/>
        <end position="841"/>
    </location>
</feature>
<sequence length="1126" mass="125194">MDKVAIKGTERRKKSGTQITRQQSVGLSSQWTLGTSKSTRRITCSIMQTLPPNNPPRESFISHQTSLLQEIDAIKGSTPVYSKLLPTTSDQPSTSVPSQAVTLPISYRLSNTRLAFFLKETRQSLPWNSSSSSPLQRSEPFVVFQTKELPVLHVSLGPFSTGQVLPKELLQPSSTLEIPDRLTVNWKVRAFITQQRLPASQPIVQVLFYVAGRDWDDFGVVDHLPCVQLHAFRDVREIKSSCRLRGSLATCLVQMELPHTWFGPSAVPLGRRKLPENLDISAETQQVDLFYTLHAPSSDGGCFGESPSRRGTAARVEGPTQHPLLRIGSISLVQLPQTQQMQEQHLDNNVFIHLPDRPLKPGEVLSIVLYLMSNSSVEHFTLRVKAKKGVNLLNTKSRDPQWIVNSELLTGGKHSTATVDVSRIEGSSQRNGDASYEIMQLDFEMENFTSQSVTRRIMWHIDYRGRNPPPDLEKVVTELTVIQKDIRAIVPLAMDTEIINTAILTGRTVAVPVKVIAIEMNGAITDVSSFVECKSNNEDIIKVSRSCDYVFVSGKESRGSMNARVIFRYEHLAAPLEMTVWVPKLPLEIELSDTRLSQVKGWRVPILPDRRSVRESDDDDEDKEEKQNRGCTLLYQHATLQVFTQFHTTSSEGTDQVITMLDPDWMVEVTDLVNDFMKVEDPRIAQMVDSNTLAGREPGITSFKVVSPLMDMVLGETPITVAEEKVSITDLKAQVVSGLSLSLHPSPGNSHTIVAKTTAQHTLKTPKQEALLNLWISYSDGTTAPLSLYDPKDYNLVVSSLNEKVVSVKQDRAFPLVVASEMEDFGNLLRAELIICEACQKTKRKSVLFTAFANVRVHFGSEEAAGEEEGLMVDYPGGSDVPNKPDVNGQEDKSTRTVSPTARVSVESRLNPSEESSLPNIIQTLDDFPTVPTGFVQVARGLTDLEIGMYALLGVFCLAILVFLINCIVFVLKYRHKRIPPEGQANTDHSHHWVFLGNGQPLRAQNDLSPQPESPGNPLESVQTCCHADHHSSGSSQTSVQSQVHGRGDGSSGGSTREHSEDPLNSPTSKRKRVKFTTFTTMPSEELAYNSIPIADEEDLEWVCQDMGLQDPQEMHNYIRQIKEID</sequence>
<evidence type="ECO:0000259" key="14">
    <source>
        <dbReference type="Pfam" id="PF23487"/>
    </source>
</evidence>
<evidence type="ECO:0000256" key="4">
    <source>
        <dbReference type="ARBA" id="ARBA00022989"/>
    </source>
</evidence>
<evidence type="ECO:0000256" key="5">
    <source>
        <dbReference type="ARBA" id="ARBA00023136"/>
    </source>
</evidence>
<comment type="similarity">
    <text evidence="2">Belongs to the TMEM132 family.</text>
</comment>
<keyword evidence="3 7" id="KW-0812">Transmembrane</keyword>
<dbReference type="RefSeq" id="XP_033777422.1">
    <property type="nucleotide sequence ID" value="XM_033921531.1"/>
</dbReference>
<dbReference type="InterPro" id="IPR055421">
    <property type="entry name" value="TMEM132_3rd"/>
</dbReference>
<dbReference type="InterPro" id="IPR031435">
    <property type="entry name" value="TMEM132_N"/>
</dbReference>
<feature type="region of interest" description="Disordered" evidence="6">
    <location>
        <begin position="872"/>
        <end position="912"/>
    </location>
</feature>
<evidence type="ECO:0000256" key="3">
    <source>
        <dbReference type="ARBA" id="ARBA00022692"/>
    </source>
</evidence>
<dbReference type="Pfam" id="PF15706">
    <property type="entry name" value="TMEM132_C"/>
    <property type="match status" value="1"/>
</dbReference>
<dbReference type="Pfam" id="PF15705">
    <property type="entry name" value="TMEM132_N"/>
    <property type="match status" value="1"/>
</dbReference>
<feature type="domain" description="Transmembrane protein family 132 fourth" evidence="10">
    <location>
        <begin position="488"/>
        <end position="585"/>
    </location>
</feature>
<keyword evidence="15" id="KW-1185">Reference proteome</keyword>
<feature type="domain" description="Transmembrane protein TMEM132 second Ig-like" evidence="12">
    <location>
        <begin position="187"/>
        <end position="311"/>
    </location>
</feature>
<evidence type="ECO:0000259" key="13">
    <source>
        <dbReference type="Pfam" id="PF23486"/>
    </source>
</evidence>
<evidence type="ECO:0000313" key="15">
    <source>
        <dbReference type="Proteomes" id="UP000515159"/>
    </source>
</evidence>
<evidence type="ECO:0000256" key="2">
    <source>
        <dbReference type="ARBA" id="ARBA00006166"/>
    </source>
</evidence>
<dbReference type="InParanoid" id="A0A6P8NMR3"/>
<keyword evidence="5 7" id="KW-0472">Membrane</keyword>
<evidence type="ECO:0000313" key="16">
    <source>
        <dbReference type="RefSeq" id="XP_033777422.1"/>
    </source>
</evidence>
<dbReference type="OrthoDB" id="10026202at2759"/>
<dbReference type="Pfam" id="PF16070">
    <property type="entry name" value="Ig_TMEM132_4th"/>
    <property type="match status" value="1"/>
</dbReference>
<comment type="subcellular location">
    <subcellularLocation>
        <location evidence="1">Membrane</location>
        <topology evidence="1">Single-pass type I membrane protein</topology>
    </subcellularLocation>
</comment>
<accession>A0A6P8NMR3</accession>
<dbReference type="Pfam" id="PF23481">
    <property type="entry name" value="Ig_TMEM132_2nd"/>
    <property type="match status" value="1"/>
</dbReference>
<feature type="domain" description="Transmembrane protein TMEM132 cohesin-like" evidence="11">
    <location>
        <begin position="341"/>
        <end position="486"/>
    </location>
</feature>
<feature type="compositionally biased region" description="Low complexity" evidence="6">
    <location>
        <begin position="1033"/>
        <end position="1045"/>
    </location>
</feature>
<dbReference type="Pfam" id="PF23487">
    <property type="entry name" value="Ig_TMEM132_6th"/>
    <property type="match status" value="1"/>
</dbReference>
<protein>
    <submittedName>
        <fullName evidence="16">Transmembrane protein 132E isoform X1</fullName>
    </submittedName>
</protein>
<dbReference type="GeneID" id="117348901"/>
<keyword evidence="4 7" id="KW-1133">Transmembrane helix</keyword>
<name>A0A6P8NMR3_GEOSA</name>
<evidence type="ECO:0000256" key="1">
    <source>
        <dbReference type="ARBA" id="ARBA00004479"/>
    </source>
</evidence>
<organism evidence="15 16">
    <name type="scientific">Geotrypetes seraphini</name>
    <name type="common">Gaboon caecilian</name>
    <name type="synonym">Caecilia seraphini</name>
    <dbReference type="NCBI Taxonomy" id="260995"/>
    <lineage>
        <taxon>Eukaryota</taxon>
        <taxon>Metazoa</taxon>
        <taxon>Chordata</taxon>
        <taxon>Craniata</taxon>
        <taxon>Vertebrata</taxon>
        <taxon>Euteleostomi</taxon>
        <taxon>Amphibia</taxon>
        <taxon>Gymnophiona</taxon>
        <taxon>Geotrypetes</taxon>
    </lineage>
</organism>
<evidence type="ECO:0000259" key="12">
    <source>
        <dbReference type="Pfam" id="PF23481"/>
    </source>
</evidence>
<proteinExistence type="inferred from homology"/>
<dbReference type="Pfam" id="PF23486">
    <property type="entry name" value="Ig_TMEM132_5th"/>
    <property type="match status" value="1"/>
</dbReference>
<dbReference type="PANTHER" id="PTHR13388">
    <property type="entry name" value="DETONATOR, ISOFORM E"/>
    <property type="match status" value="1"/>
</dbReference>
<dbReference type="AlphaFoldDB" id="A0A6P8NMR3"/>
<feature type="region of interest" description="Disordered" evidence="6">
    <location>
        <begin position="1"/>
        <end position="21"/>
    </location>
</feature>